<feature type="transmembrane region" description="Helical" evidence="1">
    <location>
        <begin position="12"/>
        <end position="32"/>
    </location>
</feature>
<evidence type="ECO:0000256" key="1">
    <source>
        <dbReference type="SAM" id="Phobius"/>
    </source>
</evidence>
<dbReference type="AlphaFoldDB" id="D1PXC9"/>
<keyword evidence="1" id="KW-0472">Membrane</keyword>
<keyword evidence="1" id="KW-0812">Transmembrane</keyword>
<gene>
    <name evidence="2" type="ORF">HMPREF0645_1614</name>
</gene>
<dbReference type="Proteomes" id="UP000003160">
    <property type="component" value="Unassembled WGS sequence"/>
</dbReference>
<keyword evidence="1" id="KW-1133">Transmembrane helix</keyword>
<dbReference type="EMBL" id="ACKS01000070">
    <property type="protein sequence ID" value="EFA43896.1"/>
    <property type="molecule type" value="Genomic_DNA"/>
</dbReference>
<dbReference type="HOGENOM" id="CLU_2975452_0_0_10"/>
<comment type="caution">
    <text evidence="2">The sequence shown here is derived from an EMBL/GenBank/DDBJ whole genome shotgun (WGS) entry which is preliminary data.</text>
</comment>
<evidence type="ECO:0000313" key="3">
    <source>
        <dbReference type="Proteomes" id="UP000003160"/>
    </source>
</evidence>
<name>D1PXC9_9BACT</name>
<protein>
    <submittedName>
        <fullName evidence="2">Uncharacterized protein</fullName>
    </submittedName>
</protein>
<sequence>MNGDNIGEGWLHVYPSLVLISCQYIMYSLSCVNDVRMRRQKLNPNLEHCHSLLFMKKR</sequence>
<reference evidence="2 3" key="1">
    <citation type="submission" date="2009-10" db="EMBL/GenBank/DDBJ databases">
        <authorList>
            <person name="Qin X."/>
            <person name="Bachman B."/>
            <person name="Battles P."/>
            <person name="Bell A."/>
            <person name="Bess C."/>
            <person name="Bickham C."/>
            <person name="Chaboub L."/>
            <person name="Chen D."/>
            <person name="Coyle M."/>
            <person name="Deiros D.R."/>
            <person name="Dinh H."/>
            <person name="Forbes L."/>
            <person name="Fowler G."/>
            <person name="Francisco L."/>
            <person name="Fu Q."/>
            <person name="Gubbala S."/>
            <person name="Hale W."/>
            <person name="Han Y."/>
            <person name="Hemphill L."/>
            <person name="Highlander S.K."/>
            <person name="Hirani K."/>
            <person name="Hogues M."/>
            <person name="Jackson L."/>
            <person name="Jakkamsetti A."/>
            <person name="Javaid M."/>
            <person name="Jiang H."/>
            <person name="Korchina V."/>
            <person name="Kovar C."/>
            <person name="Lara F."/>
            <person name="Lee S."/>
            <person name="Mata R."/>
            <person name="Mathew T."/>
            <person name="Moen C."/>
            <person name="Morales K."/>
            <person name="Munidasa M."/>
            <person name="Nazareth L."/>
            <person name="Ngo R."/>
            <person name="Nguyen L."/>
            <person name="Okwuonu G."/>
            <person name="Ongeri F."/>
            <person name="Patil S."/>
            <person name="Petrosino J."/>
            <person name="Pham C."/>
            <person name="Pham P."/>
            <person name="Pu L.-L."/>
            <person name="Puazo M."/>
            <person name="Raj R."/>
            <person name="Reid J."/>
            <person name="Rouhana J."/>
            <person name="Saada N."/>
            <person name="Shang Y."/>
            <person name="Simmons D."/>
            <person name="Thornton R."/>
            <person name="Warren J."/>
            <person name="Weissenberger G."/>
            <person name="Zhang J."/>
            <person name="Zhang L."/>
            <person name="Zhou C."/>
            <person name="Zhu D."/>
            <person name="Muzny D."/>
            <person name="Worley K."/>
            <person name="Gibbs R."/>
        </authorList>
    </citation>
    <scope>NUCLEOTIDE SEQUENCE [LARGE SCALE GENOMIC DNA]</scope>
    <source>
        <strain evidence="2 3">DSM 17361</strain>
    </source>
</reference>
<evidence type="ECO:0000313" key="2">
    <source>
        <dbReference type="EMBL" id="EFA43896.1"/>
    </source>
</evidence>
<organism evidence="2 3">
    <name type="scientific">Hallella bergensis DSM 17361</name>
    <dbReference type="NCBI Taxonomy" id="585502"/>
    <lineage>
        <taxon>Bacteria</taxon>
        <taxon>Pseudomonadati</taxon>
        <taxon>Bacteroidota</taxon>
        <taxon>Bacteroidia</taxon>
        <taxon>Bacteroidales</taxon>
        <taxon>Prevotellaceae</taxon>
        <taxon>Hallella</taxon>
    </lineage>
</organism>
<accession>D1PXC9</accession>
<keyword evidence="3" id="KW-1185">Reference proteome</keyword>
<proteinExistence type="predicted"/>